<feature type="region of interest" description="Disordered" evidence="1">
    <location>
        <begin position="111"/>
        <end position="139"/>
    </location>
</feature>
<evidence type="ECO:0000259" key="4">
    <source>
        <dbReference type="Pfam" id="PF22783"/>
    </source>
</evidence>
<dbReference type="Pfam" id="PF22783">
    <property type="entry name" value="BapA_N"/>
    <property type="match status" value="1"/>
</dbReference>
<feature type="domain" description="Biofilm-associated protein BapA-like prefix-like" evidence="4">
    <location>
        <begin position="1"/>
        <end position="109"/>
    </location>
</feature>
<dbReference type="Pfam" id="PF19077">
    <property type="entry name" value="Big_13"/>
    <property type="match status" value="1"/>
</dbReference>
<organism evidence="5 6">
    <name type="scientific">Acinetobacter calcoaceticus</name>
    <dbReference type="NCBI Taxonomy" id="471"/>
    <lineage>
        <taxon>Bacteria</taxon>
        <taxon>Pseudomonadati</taxon>
        <taxon>Pseudomonadota</taxon>
        <taxon>Gammaproteobacteria</taxon>
        <taxon>Moraxellales</taxon>
        <taxon>Moraxellaceae</taxon>
        <taxon>Acinetobacter</taxon>
        <taxon>Acinetobacter calcoaceticus/baumannii complex</taxon>
    </lineage>
</organism>
<gene>
    <name evidence="5" type="ORF">EC844_10772</name>
</gene>
<dbReference type="InterPro" id="IPR044016">
    <property type="entry name" value="Big_13"/>
</dbReference>
<dbReference type="Proteomes" id="UP000294963">
    <property type="component" value="Unassembled WGS sequence"/>
</dbReference>
<feature type="domain" description="Bacterial Ig" evidence="2">
    <location>
        <begin position="178"/>
        <end position="249"/>
    </location>
</feature>
<comment type="caution">
    <text evidence="5">The sequence shown here is derived from an EMBL/GenBank/DDBJ whole genome shotgun (WGS) entry which is preliminary data.</text>
</comment>
<accession>A0A4V2R198</accession>
<evidence type="ECO:0000256" key="1">
    <source>
        <dbReference type="SAM" id="MobiDB-lite"/>
    </source>
</evidence>
<feature type="compositionally biased region" description="Low complexity" evidence="1">
    <location>
        <begin position="112"/>
        <end position="127"/>
    </location>
</feature>
<evidence type="ECO:0008006" key="7">
    <source>
        <dbReference type="Google" id="ProtNLM"/>
    </source>
</evidence>
<feature type="domain" description="Bacterial Ig-like" evidence="3">
    <location>
        <begin position="536"/>
        <end position="616"/>
    </location>
</feature>
<reference evidence="5 6" key="1">
    <citation type="submission" date="2019-03" db="EMBL/GenBank/DDBJ databases">
        <title>Genomic analyses of the natural microbiome of Caenorhabditis elegans.</title>
        <authorList>
            <person name="Samuel B."/>
        </authorList>
    </citation>
    <scope>NUCLEOTIDE SEQUENCE [LARGE SCALE GENOMIC DNA]</scope>
    <source>
        <strain evidence="5 6">JUb89</strain>
    </source>
</reference>
<dbReference type="InterPro" id="IPR041498">
    <property type="entry name" value="Big_6"/>
</dbReference>
<feature type="domain" description="Bacterial Ig" evidence="2">
    <location>
        <begin position="348"/>
        <end position="426"/>
    </location>
</feature>
<keyword evidence="6" id="KW-1185">Reference proteome</keyword>
<dbReference type="NCBIfam" id="NF033677">
    <property type="entry name" value="biofilm_BapA_N"/>
    <property type="match status" value="1"/>
</dbReference>
<evidence type="ECO:0000313" key="5">
    <source>
        <dbReference type="EMBL" id="TCM67778.1"/>
    </source>
</evidence>
<dbReference type="AlphaFoldDB" id="A0A4V2R198"/>
<evidence type="ECO:0000259" key="3">
    <source>
        <dbReference type="Pfam" id="PF19077"/>
    </source>
</evidence>
<sequence length="739" mass="77345">MPRITVSNLKNSTMLQDLQSNQVRLQQPSIVEIGIQHSDIAHIEHAGTRMIIFLKTGEKIIVDNFFTAEMNTPHTLLFLDAQSNKVQANFNEKAEVIDYSAFDPNKTIAKNTSSASASTTTATSQAAEPTPTEQEDSGPSLLKIGLGVAAAEATYLLAFKDDDKSKSSTEKDILAPTISSAAIDADGKVITGVTEANAKIYATDKEGNLLGEAVADDKGAFTLSLNKEIINGALVTIKAKDQAGNESKGVILMGNKDTISPLEANAQVNDQGTIISGKAEANAKIYIYAADGKTLIVGPINTAKDGSFSITLAKALTLGEKVQILVEDAAGNKSKMVFLEAGKDTLSPEQPLIEVAKDGSVIHGVAEANAKINILNADGVVIATGQADATGKFSIALTPALGEKDTASIVVEDAAGNTSQSLNFKAGQDGIAPDIPVATLNTDGTIVTGTAEANAEIEVHDSRGNVIGTGTADKDGQYSITLKSALANNSAAKVYAIDAAGNKSNAQDIVGTKDTLAPTKVLLKSVIDDIGEVKGVIKAGTATDDARPKFEGTGEANATLTIYNQGVAIGSVKVNPNGTWSYIPDKDLALGDQNFTFSQMDASNNTSDMSDSFKFSIVAADTPPTTTTVNLMHDVHSLFITEQTLQDVLKTVAVNKISLPAEGAVPHSINQLLSDTDLAQEQTTHSLLNDLGIDDSATLNNDIQTAMANGGNAQYNTLDALHAKSELVHLLNPPNEFIA</sequence>
<feature type="domain" description="Bacterial Ig" evidence="2">
    <location>
        <begin position="265"/>
        <end position="337"/>
    </location>
</feature>
<dbReference type="InterPro" id="IPR013783">
    <property type="entry name" value="Ig-like_fold"/>
</dbReference>
<protein>
    <recommendedName>
        <fullName evidence="7">BapA prefix-like domain-containing protein</fullName>
    </recommendedName>
</protein>
<evidence type="ECO:0000259" key="2">
    <source>
        <dbReference type="Pfam" id="PF17936"/>
    </source>
</evidence>
<proteinExistence type="predicted"/>
<evidence type="ECO:0000313" key="6">
    <source>
        <dbReference type="Proteomes" id="UP000294963"/>
    </source>
</evidence>
<name>A0A4V2R198_ACICA</name>
<dbReference type="Pfam" id="PF17936">
    <property type="entry name" value="Big_6"/>
    <property type="match status" value="4"/>
</dbReference>
<dbReference type="EMBL" id="SLVJ01000007">
    <property type="protein sequence ID" value="TCM67778.1"/>
    <property type="molecule type" value="Genomic_DNA"/>
</dbReference>
<feature type="domain" description="Bacterial Ig" evidence="2">
    <location>
        <begin position="432"/>
        <end position="510"/>
    </location>
</feature>
<dbReference type="Gene3D" id="2.60.40.10">
    <property type="entry name" value="Immunoglobulins"/>
    <property type="match status" value="5"/>
</dbReference>
<dbReference type="InterPro" id="IPR048051">
    <property type="entry name" value="BapA-like_prefix-like"/>
</dbReference>